<gene>
    <name evidence="6" type="ORF">SAMN02983006_01097</name>
</gene>
<dbReference type="CDD" id="cd08194">
    <property type="entry name" value="Fe-ADH-like"/>
    <property type="match status" value="1"/>
</dbReference>
<evidence type="ECO:0000313" key="6">
    <source>
        <dbReference type="EMBL" id="SFL41716.1"/>
    </source>
</evidence>
<sequence>MDSYIFRQPREIFYGQQALLKAAAAAGKYGQKALLISDKNLAELGYINKVKKIFGEQKLEIEVFAEINSEPDDLQVEQALNYFKAKNCDFIIALGGGSPIDTAKAVAIMLNHPGHIRDYQGLNKLNNQLTPVIAIPTTAGTGSEATQYTVINDLKNDVKMLIGDPRIIPEIAVVDPELTLSVPAKITAATAFDALTHAIEGYTSVNHQPLTDTLALSAVKRIFNNLETACQNPADLQARTQLALAALEAGMVINNSSVTIVHGMSRPLGALYHLPHGLSNAVLLTNCLEYAASGAPDRFAEVARAIGVEADKQDQLTIAQVGIAKIKELAQKLNIPENISQLEILEESYLANLDKMATDALASGSPANTYQSVDQNAIIEIYKKLTT</sequence>
<keyword evidence="3" id="KW-0520">NAD</keyword>
<dbReference type="InterPro" id="IPR039697">
    <property type="entry name" value="Alcohol_dehydrogenase_Fe"/>
</dbReference>
<dbReference type="STRING" id="29563.SAMN02983006_01097"/>
<dbReference type="EMBL" id="FOTI01000011">
    <property type="protein sequence ID" value="SFL41716.1"/>
    <property type="molecule type" value="Genomic_DNA"/>
</dbReference>
<dbReference type="FunFam" id="3.40.50.1970:FF:000003">
    <property type="entry name" value="Alcohol dehydrogenase, iron-containing"/>
    <property type="match status" value="1"/>
</dbReference>
<evidence type="ECO:0000259" key="4">
    <source>
        <dbReference type="Pfam" id="PF00465"/>
    </source>
</evidence>
<dbReference type="InterPro" id="IPR018211">
    <property type="entry name" value="ADH_Fe_CS"/>
</dbReference>
<dbReference type="InterPro" id="IPR056798">
    <property type="entry name" value="ADH_Fe_C"/>
</dbReference>
<protein>
    <submittedName>
        <fullName evidence="6">Alcohol dehydrogenase, class IV</fullName>
    </submittedName>
</protein>
<evidence type="ECO:0000259" key="5">
    <source>
        <dbReference type="Pfam" id="PF25137"/>
    </source>
</evidence>
<dbReference type="InterPro" id="IPR001670">
    <property type="entry name" value="ADH_Fe/GldA"/>
</dbReference>
<evidence type="ECO:0000256" key="2">
    <source>
        <dbReference type="ARBA" id="ARBA00023002"/>
    </source>
</evidence>
<dbReference type="OrthoDB" id="9804734at2"/>
<keyword evidence="7" id="KW-1185">Reference proteome</keyword>
<dbReference type="Gene3D" id="3.40.50.1970">
    <property type="match status" value="1"/>
</dbReference>
<dbReference type="SUPFAM" id="SSF56796">
    <property type="entry name" value="Dehydroquinate synthase-like"/>
    <property type="match status" value="1"/>
</dbReference>
<dbReference type="Pfam" id="PF25137">
    <property type="entry name" value="ADH_Fe_C"/>
    <property type="match status" value="1"/>
</dbReference>
<keyword evidence="2" id="KW-0560">Oxidoreductase</keyword>
<feature type="domain" description="Fe-containing alcohol dehydrogenase-like C-terminal" evidence="5">
    <location>
        <begin position="187"/>
        <end position="384"/>
    </location>
</feature>
<proteinExistence type="inferred from homology"/>
<evidence type="ECO:0000256" key="1">
    <source>
        <dbReference type="ARBA" id="ARBA00007358"/>
    </source>
</evidence>
<dbReference type="PANTHER" id="PTHR11496:SF102">
    <property type="entry name" value="ALCOHOL DEHYDROGENASE 4"/>
    <property type="match status" value="1"/>
</dbReference>
<dbReference type="Pfam" id="PF00465">
    <property type="entry name" value="Fe-ADH"/>
    <property type="match status" value="1"/>
</dbReference>
<reference evidence="6 7" key="1">
    <citation type="submission" date="2016-10" db="EMBL/GenBank/DDBJ databases">
        <authorList>
            <person name="de Groot N.N."/>
        </authorList>
    </citation>
    <scope>NUCLEOTIDE SEQUENCE [LARGE SCALE GENOMIC DNA]</scope>
    <source>
        <strain evidence="6 7">ATCC 51327</strain>
    </source>
</reference>
<dbReference type="FunFam" id="1.20.1090.10:FF:000001">
    <property type="entry name" value="Aldehyde-alcohol dehydrogenase"/>
    <property type="match status" value="1"/>
</dbReference>
<comment type="similarity">
    <text evidence="1">Belongs to the iron-containing alcohol dehydrogenase family.</text>
</comment>
<accession>A0A1I4HJZ2</accession>
<dbReference type="AlphaFoldDB" id="A0A1I4HJZ2"/>
<dbReference type="GO" id="GO:0004022">
    <property type="term" value="F:alcohol dehydrogenase (NAD+) activity"/>
    <property type="evidence" value="ECO:0007669"/>
    <property type="project" value="TreeGrafter"/>
</dbReference>
<evidence type="ECO:0000313" key="7">
    <source>
        <dbReference type="Proteomes" id="UP000199006"/>
    </source>
</evidence>
<evidence type="ECO:0000256" key="3">
    <source>
        <dbReference type="ARBA" id="ARBA00023027"/>
    </source>
</evidence>
<dbReference type="PROSITE" id="PS00913">
    <property type="entry name" value="ADH_IRON_1"/>
    <property type="match status" value="1"/>
</dbReference>
<dbReference type="Proteomes" id="UP000199006">
    <property type="component" value="Unassembled WGS sequence"/>
</dbReference>
<dbReference type="RefSeq" id="WP_089860807.1">
    <property type="nucleotide sequence ID" value="NZ_FOTI01000011.1"/>
</dbReference>
<dbReference type="PANTHER" id="PTHR11496">
    <property type="entry name" value="ALCOHOL DEHYDROGENASE"/>
    <property type="match status" value="1"/>
</dbReference>
<organism evidence="6 7">
    <name type="scientific">Halanaerobium salsuginis</name>
    <dbReference type="NCBI Taxonomy" id="29563"/>
    <lineage>
        <taxon>Bacteria</taxon>
        <taxon>Bacillati</taxon>
        <taxon>Bacillota</taxon>
        <taxon>Clostridia</taxon>
        <taxon>Halanaerobiales</taxon>
        <taxon>Halanaerobiaceae</taxon>
        <taxon>Halanaerobium</taxon>
    </lineage>
</organism>
<dbReference type="Gene3D" id="1.20.1090.10">
    <property type="entry name" value="Dehydroquinate synthase-like - alpha domain"/>
    <property type="match status" value="1"/>
</dbReference>
<dbReference type="GO" id="GO:0046872">
    <property type="term" value="F:metal ion binding"/>
    <property type="evidence" value="ECO:0007669"/>
    <property type="project" value="InterPro"/>
</dbReference>
<name>A0A1I4HJZ2_9FIRM</name>
<feature type="domain" description="Alcohol dehydrogenase iron-type/glycerol dehydrogenase GldA" evidence="4">
    <location>
        <begin position="9"/>
        <end position="176"/>
    </location>
</feature>